<protein>
    <submittedName>
        <fullName evidence="2">Uncharacterized protein</fullName>
    </submittedName>
</protein>
<name>A0A5C5G8R1_9BASI</name>
<evidence type="ECO:0000313" key="2">
    <source>
        <dbReference type="EMBL" id="TNY24782.1"/>
    </source>
</evidence>
<accession>A0A5C5G8R1</accession>
<sequence>MSVPSSCRVRCSRARTYARASTRWEEVDRGRGRNARRHMRPCACVARLLAVLSSFLFPPGYIFTPAVTSHDTLQYHAPPIQRPPRGASPTPSCRDPRRAQLGPLRPRQRTGRGASTARRSGVARTPAARLTRALRGVPRVCGRKQGRLSRGHRRGTSGRRRRRGRVPRTGTRRGAAALPSPAAFPRDDDY</sequence>
<evidence type="ECO:0000256" key="1">
    <source>
        <dbReference type="SAM" id="MobiDB-lite"/>
    </source>
</evidence>
<gene>
    <name evidence="2" type="ORF">DMC30DRAFT_6026</name>
</gene>
<feature type="compositionally biased region" description="Basic residues" evidence="1">
    <location>
        <begin position="141"/>
        <end position="166"/>
    </location>
</feature>
<dbReference type="Proteomes" id="UP000311382">
    <property type="component" value="Unassembled WGS sequence"/>
</dbReference>
<dbReference type="EMBL" id="SOZI01000001">
    <property type="protein sequence ID" value="TNY24782.1"/>
    <property type="molecule type" value="Genomic_DNA"/>
</dbReference>
<organism evidence="2 3">
    <name type="scientific">Rhodotorula diobovata</name>
    <dbReference type="NCBI Taxonomy" id="5288"/>
    <lineage>
        <taxon>Eukaryota</taxon>
        <taxon>Fungi</taxon>
        <taxon>Dikarya</taxon>
        <taxon>Basidiomycota</taxon>
        <taxon>Pucciniomycotina</taxon>
        <taxon>Microbotryomycetes</taxon>
        <taxon>Sporidiobolales</taxon>
        <taxon>Sporidiobolaceae</taxon>
        <taxon>Rhodotorula</taxon>
    </lineage>
</organism>
<comment type="caution">
    <text evidence="2">The sequence shown here is derived from an EMBL/GenBank/DDBJ whole genome shotgun (WGS) entry which is preliminary data.</text>
</comment>
<evidence type="ECO:0000313" key="3">
    <source>
        <dbReference type="Proteomes" id="UP000311382"/>
    </source>
</evidence>
<feature type="region of interest" description="Disordered" evidence="1">
    <location>
        <begin position="76"/>
        <end position="190"/>
    </location>
</feature>
<feature type="compositionally biased region" description="Low complexity" evidence="1">
    <location>
        <begin position="123"/>
        <end position="135"/>
    </location>
</feature>
<keyword evidence="3" id="KW-1185">Reference proteome</keyword>
<proteinExistence type="predicted"/>
<reference evidence="2 3" key="1">
    <citation type="submission" date="2019-03" db="EMBL/GenBank/DDBJ databases">
        <title>Rhodosporidium diobovatum UCD-FST 08-225 genome sequencing, assembly, and annotation.</title>
        <authorList>
            <person name="Fakankun I.U."/>
            <person name="Fristensky B."/>
            <person name="Levin D.B."/>
        </authorList>
    </citation>
    <scope>NUCLEOTIDE SEQUENCE [LARGE SCALE GENOMIC DNA]</scope>
    <source>
        <strain evidence="2 3">UCD-FST 08-225</strain>
    </source>
</reference>
<dbReference type="AlphaFoldDB" id="A0A5C5G8R1"/>